<dbReference type="Pfam" id="PF04082">
    <property type="entry name" value="Fungal_trans"/>
    <property type="match status" value="1"/>
</dbReference>
<dbReference type="InterPro" id="IPR036864">
    <property type="entry name" value="Zn2-C6_fun-type_DNA-bd_sf"/>
</dbReference>
<dbReference type="RefSeq" id="XP_031007144.1">
    <property type="nucleotide sequence ID" value="XM_031149439.1"/>
</dbReference>
<dbReference type="PANTHER" id="PTHR31001">
    <property type="entry name" value="UNCHARACTERIZED TRANSCRIPTIONAL REGULATORY PROTEIN"/>
    <property type="match status" value="1"/>
</dbReference>
<dbReference type="CDD" id="cd00067">
    <property type="entry name" value="GAL4"/>
    <property type="match status" value="1"/>
</dbReference>
<reference evidence="6 7" key="1">
    <citation type="submission" date="2018-05" db="EMBL/GenBank/DDBJ databases">
        <title>Genome sequencing and assembly of the regulated plant pathogen Lachnellula willkommii and related sister species for the development of diagnostic species identification markers.</title>
        <authorList>
            <person name="Giroux E."/>
            <person name="Bilodeau G."/>
        </authorList>
    </citation>
    <scope>NUCLEOTIDE SEQUENCE [LARGE SCALE GENOMIC DNA]</scope>
    <source>
        <strain evidence="6 7">CBS 185.66</strain>
    </source>
</reference>
<evidence type="ECO:0000256" key="2">
    <source>
        <dbReference type="ARBA" id="ARBA00022723"/>
    </source>
</evidence>
<dbReference type="Proteomes" id="UP000431533">
    <property type="component" value="Unassembled WGS sequence"/>
</dbReference>
<dbReference type="PROSITE" id="PS50048">
    <property type="entry name" value="ZN2_CY6_FUNGAL_2"/>
    <property type="match status" value="1"/>
</dbReference>
<feature type="region of interest" description="Disordered" evidence="4">
    <location>
        <begin position="90"/>
        <end position="115"/>
    </location>
</feature>
<keyword evidence="7" id="KW-1185">Reference proteome</keyword>
<dbReference type="GO" id="GO:0000981">
    <property type="term" value="F:DNA-binding transcription factor activity, RNA polymerase II-specific"/>
    <property type="evidence" value="ECO:0007669"/>
    <property type="project" value="InterPro"/>
</dbReference>
<evidence type="ECO:0000313" key="6">
    <source>
        <dbReference type="EMBL" id="TVY28356.1"/>
    </source>
</evidence>
<feature type="region of interest" description="Disordered" evidence="4">
    <location>
        <begin position="1"/>
        <end position="24"/>
    </location>
</feature>
<feature type="domain" description="Zn(2)-C6 fungal-type" evidence="5">
    <location>
        <begin position="29"/>
        <end position="58"/>
    </location>
</feature>
<comment type="caution">
    <text evidence="6">The sequence shown here is derived from an EMBL/GenBank/DDBJ whole genome shotgun (WGS) entry which is preliminary data.</text>
</comment>
<dbReference type="Pfam" id="PF00172">
    <property type="entry name" value="Zn_clus"/>
    <property type="match status" value="1"/>
</dbReference>
<keyword evidence="2" id="KW-0479">Metal-binding</keyword>
<dbReference type="InterPro" id="IPR050613">
    <property type="entry name" value="Sec_Metabolite_Reg"/>
</dbReference>
<evidence type="ECO:0000256" key="3">
    <source>
        <dbReference type="ARBA" id="ARBA00023242"/>
    </source>
</evidence>
<evidence type="ECO:0000256" key="4">
    <source>
        <dbReference type="SAM" id="MobiDB-lite"/>
    </source>
</evidence>
<accession>A0A8H8R670</accession>
<dbReference type="OrthoDB" id="424974at2759"/>
<sequence>MSPTPQMHRAVAKADSDNDEYERPKVRLSCLQCQRRKKKCDKDSPCQACVYAGIACTAVSRARLPRGRHAPQKESGDLRRRVARLEELLSSQRDDAAGGQSAPVQPQKADLSSRLSNSRLSDSAWTSISEEVFGIRELVDSLADAESPESQNETTETDRIQRFDVLLYSDSPCFVQPYVLDLPPVPVVSALVDNYFCRIDPVFKVTHAPSIRELFLLDEDSLTPAQQALKFSVLFTSVCSLDEEEFLQRFDCNRNSMRSRLQLATEVYLSQSKLLDTTNLMVLQSFVIYLAGLRTLVGCRQICVLMATAVRIGQCLGLDLEQSSHTPFETEIRRRIWCSIGILDFLSTFDSGSHSALAGGAFFRALPLHINDADISPDNLKPPSVRSQFSEMSFCAATHNMLQYLKKMIYVPLDPEGRPLLQQNWAHRYAIAEECVCVLNKQYLRYLNNGDPFHMFMAIVCETTITTMRLLIRRPLYRFYSTAPPPSDNFNVLEVAMQVLHLSLQKSTNDVFKPWSWYFWAKWYPLAILFSELCEHTEGANVDKAWIVAELSYLDLKETCREDSILISMEKLKRKAQSARSFKTVVVQQPQLDGGLVHNSKTTIGLEKNVVAGVDRGYQLPAAAFDEILGHEGQFLGDLEMLSWNNWESFIQDLGDPIELDADYESY</sequence>
<dbReference type="PANTHER" id="PTHR31001:SF85">
    <property type="entry name" value="ZN(II)2CYS6 TRANSCRIPTION FACTOR (EUROFUNG)"/>
    <property type="match status" value="1"/>
</dbReference>
<evidence type="ECO:0000313" key="7">
    <source>
        <dbReference type="Proteomes" id="UP000431533"/>
    </source>
</evidence>
<dbReference type="GO" id="GO:0008270">
    <property type="term" value="F:zinc ion binding"/>
    <property type="evidence" value="ECO:0007669"/>
    <property type="project" value="InterPro"/>
</dbReference>
<dbReference type="SUPFAM" id="SSF57701">
    <property type="entry name" value="Zn2/Cys6 DNA-binding domain"/>
    <property type="match status" value="1"/>
</dbReference>
<dbReference type="GO" id="GO:0003677">
    <property type="term" value="F:DNA binding"/>
    <property type="evidence" value="ECO:0007669"/>
    <property type="project" value="InterPro"/>
</dbReference>
<dbReference type="CDD" id="cd12148">
    <property type="entry name" value="fungal_TF_MHR"/>
    <property type="match status" value="1"/>
</dbReference>
<gene>
    <name evidence="6" type="primary">nscR</name>
    <name evidence="6" type="ORF">LHYA1_G004480</name>
</gene>
<evidence type="ECO:0000259" key="5">
    <source>
        <dbReference type="PROSITE" id="PS50048"/>
    </source>
</evidence>
<dbReference type="Gene3D" id="4.10.240.10">
    <property type="entry name" value="Zn(2)-C6 fungal-type DNA-binding domain"/>
    <property type="match status" value="1"/>
</dbReference>
<dbReference type="InterPro" id="IPR007219">
    <property type="entry name" value="XnlR_reg_dom"/>
</dbReference>
<dbReference type="AlphaFoldDB" id="A0A8H8R670"/>
<feature type="compositionally biased region" description="Basic and acidic residues" evidence="4">
    <location>
        <begin position="12"/>
        <end position="24"/>
    </location>
</feature>
<dbReference type="SMART" id="SM00066">
    <property type="entry name" value="GAL4"/>
    <property type="match status" value="1"/>
</dbReference>
<organism evidence="6 7">
    <name type="scientific">Lachnellula hyalina</name>
    <dbReference type="NCBI Taxonomy" id="1316788"/>
    <lineage>
        <taxon>Eukaryota</taxon>
        <taxon>Fungi</taxon>
        <taxon>Dikarya</taxon>
        <taxon>Ascomycota</taxon>
        <taxon>Pezizomycotina</taxon>
        <taxon>Leotiomycetes</taxon>
        <taxon>Helotiales</taxon>
        <taxon>Lachnaceae</taxon>
        <taxon>Lachnellula</taxon>
    </lineage>
</organism>
<dbReference type="GO" id="GO:0005634">
    <property type="term" value="C:nucleus"/>
    <property type="evidence" value="ECO:0007669"/>
    <property type="project" value="UniProtKB-SubCell"/>
</dbReference>
<name>A0A8H8R670_9HELO</name>
<protein>
    <submittedName>
        <fullName evidence="6">C6 finger domain transcription factor</fullName>
    </submittedName>
</protein>
<evidence type="ECO:0000256" key="1">
    <source>
        <dbReference type="ARBA" id="ARBA00004123"/>
    </source>
</evidence>
<dbReference type="InterPro" id="IPR001138">
    <property type="entry name" value="Zn2Cys6_DnaBD"/>
</dbReference>
<dbReference type="GO" id="GO:0006351">
    <property type="term" value="P:DNA-templated transcription"/>
    <property type="evidence" value="ECO:0007669"/>
    <property type="project" value="InterPro"/>
</dbReference>
<dbReference type="GeneID" id="41984678"/>
<dbReference type="EMBL" id="QGMH01000032">
    <property type="protein sequence ID" value="TVY28356.1"/>
    <property type="molecule type" value="Genomic_DNA"/>
</dbReference>
<proteinExistence type="predicted"/>
<comment type="subcellular location">
    <subcellularLocation>
        <location evidence="1">Nucleus</location>
    </subcellularLocation>
</comment>
<keyword evidence="3" id="KW-0539">Nucleus</keyword>